<dbReference type="Pfam" id="PF05638">
    <property type="entry name" value="T6SS_HCP"/>
    <property type="match status" value="1"/>
</dbReference>
<dbReference type="NCBIfam" id="TIGR03344">
    <property type="entry name" value="VI_effect_Hcp1"/>
    <property type="match status" value="1"/>
</dbReference>
<accession>A0AAD0QV09</accession>
<organism evidence="1 2">
    <name type="scientific">Pseudomonas plecoglossicida</name>
    <dbReference type="NCBI Taxonomy" id="70775"/>
    <lineage>
        <taxon>Bacteria</taxon>
        <taxon>Pseudomonadati</taxon>
        <taxon>Pseudomonadota</taxon>
        <taxon>Gammaproteobacteria</taxon>
        <taxon>Pseudomonadales</taxon>
        <taxon>Pseudomonadaceae</taxon>
        <taxon>Pseudomonas</taxon>
    </lineage>
</organism>
<dbReference type="EMBL" id="CP031146">
    <property type="protein sequence ID" value="AXM95527.1"/>
    <property type="molecule type" value="Genomic_DNA"/>
</dbReference>
<dbReference type="PANTHER" id="PTHR34319">
    <property type="entry name" value="MAJOR EXPORTED PROTEIN"/>
    <property type="match status" value="1"/>
</dbReference>
<dbReference type="InterPro" id="IPR052947">
    <property type="entry name" value="T6SS_Hcp1_domain"/>
</dbReference>
<evidence type="ECO:0000313" key="2">
    <source>
        <dbReference type="Proteomes" id="UP000256503"/>
    </source>
</evidence>
<protein>
    <submittedName>
        <fullName evidence="1">Type VI secretion system tube protein Hcp</fullName>
    </submittedName>
</protein>
<dbReference type="SUPFAM" id="SSF141452">
    <property type="entry name" value="Hcp1-like"/>
    <property type="match status" value="1"/>
</dbReference>
<reference evidence="1 2" key="1">
    <citation type="submission" date="2018-07" db="EMBL/GenBank/DDBJ databases">
        <title>Complete genome sequence of a Pseudomonas plecoglossicida strain pathogenic to the marine fish, Larimichthys crocea.</title>
        <authorList>
            <person name="Tao Z."/>
        </authorList>
    </citation>
    <scope>NUCLEOTIDE SEQUENCE [LARGE SCALE GENOMIC DNA]</scope>
    <source>
        <strain evidence="1 2">XSDHY-P</strain>
    </source>
</reference>
<dbReference type="InterPro" id="IPR036624">
    <property type="entry name" value="Hcp1-lik_sf"/>
</dbReference>
<dbReference type="RefSeq" id="WP_016394469.1">
    <property type="nucleotide sequence ID" value="NZ_BSOM01000021.1"/>
</dbReference>
<dbReference type="AlphaFoldDB" id="A0AAD0QV09"/>
<dbReference type="PANTHER" id="PTHR34319:SF6">
    <property type="entry name" value="MAJOR EXPORTED PROTEIN"/>
    <property type="match status" value="1"/>
</dbReference>
<evidence type="ECO:0000313" key="1">
    <source>
        <dbReference type="EMBL" id="AXM95527.1"/>
    </source>
</evidence>
<dbReference type="SMR" id="A0AAD0QV09"/>
<dbReference type="InterPro" id="IPR008514">
    <property type="entry name" value="T6SS_Hcp"/>
</dbReference>
<dbReference type="GeneID" id="49613124"/>
<dbReference type="Proteomes" id="UP000256503">
    <property type="component" value="Chromosome"/>
</dbReference>
<sequence length="161" mass="17895">MAFPIYMTVTGAAQGQFKGGVEEEGHKEKIRVFEVVSESEVKVHQQTGTAVSQRQHKGVTVVKELDPATPLLIQAFNKGEACEVLLEYMWINKKKGVEEVFYTKKLQGGVISNRQEFLDSGASNEDALSGHMERITFNCKVTTDTWVDGGISTVDDIRNRT</sequence>
<name>A0AAD0QV09_PSEDL</name>
<dbReference type="Gene3D" id="2.30.110.20">
    <property type="entry name" value="Hcp1-like"/>
    <property type="match status" value="1"/>
</dbReference>
<proteinExistence type="predicted"/>
<gene>
    <name evidence="1" type="primary">hcp</name>
    <name evidence="1" type="ORF">DVB73_06795</name>
</gene>